<protein>
    <submittedName>
        <fullName evidence="1">Uncharacterized protein</fullName>
    </submittedName>
</protein>
<organism evidence="1 2">
    <name type="scientific">Cardiocondyla obscurior</name>
    <dbReference type="NCBI Taxonomy" id="286306"/>
    <lineage>
        <taxon>Eukaryota</taxon>
        <taxon>Metazoa</taxon>
        <taxon>Ecdysozoa</taxon>
        <taxon>Arthropoda</taxon>
        <taxon>Hexapoda</taxon>
        <taxon>Insecta</taxon>
        <taxon>Pterygota</taxon>
        <taxon>Neoptera</taxon>
        <taxon>Endopterygota</taxon>
        <taxon>Hymenoptera</taxon>
        <taxon>Apocrita</taxon>
        <taxon>Aculeata</taxon>
        <taxon>Formicoidea</taxon>
        <taxon>Formicidae</taxon>
        <taxon>Myrmicinae</taxon>
        <taxon>Cardiocondyla</taxon>
    </lineage>
</organism>
<comment type="caution">
    <text evidence="1">The sequence shown here is derived from an EMBL/GenBank/DDBJ whole genome shotgun (WGS) entry which is preliminary data.</text>
</comment>
<evidence type="ECO:0000313" key="1">
    <source>
        <dbReference type="EMBL" id="KAL0116409.1"/>
    </source>
</evidence>
<accession>A0AAW2FKD8</accession>
<dbReference type="AlphaFoldDB" id="A0AAW2FKD8"/>
<gene>
    <name evidence="1" type="ORF">PUN28_009796</name>
</gene>
<proteinExistence type="predicted"/>
<sequence>MATKIAVISAIKMLIKSDSDTDFSLDEKFLYEKKKKHLLRPCINEYYETVIFRYTDNDFKSHFRLQRTTFEYISSIISPDLVRKTTGNETIPSGKQFMIALWKMATIDSYRYFNKK</sequence>
<evidence type="ECO:0000313" key="2">
    <source>
        <dbReference type="Proteomes" id="UP001430953"/>
    </source>
</evidence>
<name>A0AAW2FKD8_9HYME</name>
<dbReference type="EMBL" id="JADYXP020000009">
    <property type="protein sequence ID" value="KAL0116409.1"/>
    <property type="molecule type" value="Genomic_DNA"/>
</dbReference>
<dbReference type="Proteomes" id="UP001430953">
    <property type="component" value="Unassembled WGS sequence"/>
</dbReference>
<keyword evidence="2" id="KW-1185">Reference proteome</keyword>
<reference evidence="1 2" key="1">
    <citation type="submission" date="2023-03" db="EMBL/GenBank/DDBJ databases">
        <title>High recombination rates correlate with genetic variation in Cardiocondyla obscurior ants.</title>
        <authorList>
            <person name="Errbii M."/>
        </authorList>
    </citation>
    <scope>NUCLEOTIDE SEQUENCE [LARGE SCALE GENOMIC DNA]</scope>
    <source>
        <strain evidence="1">Alpha-2009</strain>
        <tissue evidence="1">Whole body</tissue>
    </source>
</reference>